<dbReference type="InterPro" id="IPR024414">
    <property type="entry name" value="Uncharacterised_PrgI"/>
</dbReference>
<dbReference type="EMBL" id="MHOX01000013">
    <property type="protein sequence ID" value="OGZ71133.1"/>
    <property type="molecule type" value="Genomic_DNA"/>
</dbReference>
<comment type="caution">
    <text evidence="2">The sequence shown here is derived from an EMBL/GenBank/DDBJ whole genome shotgun (WGS) entry which is preliminary data.</text>
</comment>
<name>A0A1G2I8M7_9BACT</name>
<feature type="transmembrane region" description="Helical" evidence="1">
    <location>
        <begin position="48"/>
        <end position="68"/>
    </location>
</feature>
<sequence length="138" mass="15796">MKNMEQYPIPQFIEQEGKIAFFISFRQFFYVVGAGAICFLLYFILPRFLFVIISVIISATAIALAFVTVNGTPIVNVLLMSLGFVAGSKSYVWQKKESPYPFKTIKRVEVRKIEEGPVLKVQQSRLKKIHTEVELKTK</sequence>
<dbReference type="Proteomes" id="UP000176308">
    <property type="component" value="Unassembled WGS sequence"/>
</dbReference>
<proteinExistence type="predicted"/>
<evidence type="ECO:0008006" key="4">
    <source>
        <dbReference type="Google" id="ProtNLM"/>
    </source>
</evidence>
<reference evidence="2 3" key="1">
    <citation type="journal article" date="2016" name="Nat. Commun.">
        <title>Thousands of microbial genomes shed light on interconnected biogeochemical processes in an aquifer system.</title>
        <authorList>
            <person name="Anantharaman K."/>
            <person name="Brown C.T."/>
            <person name="Hug L.A."/>
            <person name="Sharon I."/>
            <person name="Castelle C.J."/>
            <person name="Probst A.J."/>
            <person name="Thomas B.C."/>
            <person name="Singh A."/>
            <person name="Wilkins M.J."/>
            <person name="Karaoz U."/>
            <person name="Brodie E.L."/>
            <person name="Williams K.H."/>
            <person name="Hubbard S.S."/>
            <person name="Banfield J.F."/>
        </authorList>
    </citation>
    <scope>NUCLEOTIDE SEQUENCE [LARGE SCALE GENOMIC DNA]</scope>
</reference>
<evidence type="ECO:0000313" key="2">
    <source>
        <dbReference type="EMBL" id="OGZ71133.1"/>
    </source>
</evidence>
<accession>A0A1G2I8M7</accession>
<dbReference type="Pfam" id="PF12666">
    <property type="entry name" value="PrgI"/>
    <property type="match status" value="1"/>
</dbReference>
<evidence type="ECO:0000256" key="1">
    <source>
        <dbReference type="SAM" id="Phobius"/>
    </source>
</evidence>
<keyword evidence="1" id="KW-0812">Transmembrane</keyword>
<organism evidence="2 3">
    <name type="scientific">Candidatus Staskawiczbacteria bacterium RIFCSPLOWO2_01_FULL_33_9</name>
    <dbReference type="NCBI Taxonomy" id="1802211"/>
    <lineage>
        <taxon>Bacteria</taxon>
        <taxon>Candidatus Staskawicziibacteriota</taxon>
    </lineage>
</organism>
<keyword evidence="1" id="KW-0472">Membrane</keyword>
<feature type="transmembrane region" description="Helical" evidence="1">
    <location>
        <begin position="20"/>
        <end position="43"/>
    </location>
</feature>
<dbReference type="AlphaFoldDB" id="A0A1G2I8M7"/>
<evidence type="ECO:0000313" key="3">
    <source>
        <dbReference type="Proteomes" id="UP000176308"/>
    </source>
</evidence>
<gene>
    <name evidence="2" type="ORF">A2904_00245</name>
</gene>
<protein>
    <recommendedName>
        <fullName evidence="4">PrgI family protein</fullName>
    </recommendedName>
</protein>
<keyword evidence="1" id="KW-1133">Transmembrane helix</keyword>